<evidence type="ECO:0000256" key="1">
    <source>
        <dbReference type="SAM" id="MobiDB-lite"/>
    </source>
</evidence>
<feature type="compositionally biased region" description="Pro residues" evidence="1">
    <location>
        <begin position="77"/>
        <end position="92"/>
    </location>
</feature>
<gene>
    <name evidence="3" type="ORF">K402DRAFT_109476</name>
</gene>
<feature type="signal peptide" evidence="2">
    <location>
        <begin position="1"/>
        <end position="19"/>
    </location>
</feature>
<proteinExistence type="predicted"/>
<dbReference type="AlphaFoldDB" id="A0A6G1GWX2"/>
<sequence>MKTIRFLIGTLAVPSLALASPASSLDQVPTPLSKLLYLRQFSNSSSTTTIQSSSTSSAAPLPTSSSDSDIPIGAFPFPIPPPGFPPPSPGTPNPTHLCSSDLGDCADCAGVAGWCIIGLDAGCPCEDKCDPDNKPSCSSQICSGGDDDKCTVGPQKDCECEPKECPVEDEQPSCSDEGCAGNDENQCSTVRRMRIDHGMAWKECS</sequence>
<keyword evidence="4" id="KW-1185">Reference proteome</keyword>
<dbReference type="OrthoDB" id="3764614at2759"/>
<feature type="chain" id="PRO_5026328196" evidence="2">
    <location>
        <begin position="20"/>
        <end position="205"/>
    </location>
</feature>
<keyword evidence="2" id="KW-0732">Signal</keyword>
<accession>A0A6G1GWX2</accession>
<evidence type="ECO:0000313" key="4">
    <source>
        <dbReference type="Proteomes" id="UP000800041"/>
    </source>
</evidence>
<feature type="region of interest" description="Disordered" evidence="1">
    <location>
        <begin position="46"/>
        <end position="92"/>
    </location>
</feature>
<evidence type="ECO:0000313" key="3">
    <source>
        <dbReference type="EMBL" id="KAF1985453.1"/>
    </source>
</evidence>
<evidence type="ECO:0000256" key="2">
    <source>
        <dbReference type="SAM" id="SignalP"/>
    </source>
</evidence>
<reference evidence="3" key="1">
    <citation type="journal article" date="2020" name="Stud. Mycol.">
        <title>101 Dothideomycetes genomes: a test case for predicting lifestyles and emergence of pathogens.</title>
        <authorList>
            <person name="Haridas S."/>
            <person name="Albert R."/>
            <person name="Binder M."/>
            <person name="Bloem J."/>
            <person name="Labutti K."/>
            <person name="Salamov A."/>
            <person name="Andreopoulos B."/>
            <person name="Baker S."/>
            <person name="Barry K."/>
            <person name="Bills G."/>
            <person name="Bluhm B."/>
            <person name="Cannon C."/>
            <person name="Castanera R."/>
            <person name="Culley D."/>
            <person name="Daum C."/>
            <person name="Ezra D."/>
            <person name="Gonzalez J."/>
            <person name="Henrissat B."/>
            <person name="Kuo A."/>
            <person name="Liang C."/>
            <person name="Lipzen A."/>
            <person name="Lutzoni F."/>
            <person name="Magnuson J."/>
            <person name="Mondo S."/>
            <person name="Nolan M."/>
            <person name="Ohm R."/>
            <person name="Pangilinan J."/>
            <person name="Park H.-J."/>
            <person name="Ramirez L."/>
            <person name="Alfaro M."/>
            <person name="Sun H."/>
            <person name="Tritt A."/>
            <person name="Yoshinaga Y."/>
            <person name="Zwiers L.-H."/>
            <person name="Turgeon B."/>
            <person name="Goodwin S."/>
            <person name="Spatafora J."/>
            <person name="Crous P."/>
            <person name="Grigoriev I."/>
        </authorList>
    </citation>
    <scope>NUCLEOTIDE SEQUENCE</scope>
    <source>
        <strain evidence="3">CBS 113979</strain>
    </source>
</reference>
<dbReference type="EMBL" id="ML977162">
    <property type="protein sequence ID" value="KAF1985453.1"/>
    <property type="molecule type" value="Genomic_DNA"/>
</dbReference>
<dbReference type="Proteomes" id="UP000800041">
    <property type="component" value="Unassembled WGS sequence"/>
</dbReference>
<name>A0A6G1GWX2_9PEZI</name>
<feature type="compositionally biased region" description="Low complexity" evidence="1">
    <location>
        <begin position="46"/>
        <end position="76"/>
    </location>
</feature>
<protein>
    <submittedName>
        <fullName evidence="3">Uncharacterized protein</fullName>
    </submittedName>
</protein>
<organism evidence="3 4">
    <name type="scientific">Aulographum hederae CBS 113979</name>
    <dbReference type="NCBI Taxonomy" id="1176131"/>
    <lineage>
        <taxon>Eukaryota</taxon>
        <taxon>Fungi</taxon>
        <taxon>Dikarya</taxon>
        <taxon>Ascomycota</taxon>
        <taxon>Pezizomycotina</taxon>
        <taxon>Dothideomycetes</taxon>
        <taxon>Pleosporomycetidae</taxon>
        <taxon>Aulographales</taxon>
        <taxon>Aulographaceae</taxon>
    </lineage>
</organism>